<sequence>MRTRGGRCIGRAHFLSPGWERAPYTASSLHPARGPRLRGDDRLMEAGASRYGPVSYI</sequence>
<name>A0A212LPZ0_9HYPH</name>
<organism evidence="1">
    <name type="scientific">uncultured Pleomorphomonas sp</name>
    <dbReference type="NCBI Taxonomy" id="442121"/>
    <lineage>
        <taxon>Bacteria</taxon>
        <taxon>Pseudomonadati</taxon>
        <taxon>Pseudomonadota</taxon>
        <taxon>Alphaproteobacteria</taxon>
        <taxon>Hyphomicrobiales</taxon>
        <taxon>Pleomorphomonadaceae</taxon>
        <taxon>Pleomorphomonas</taxon>
        <taxon>environmental samples</taxon>
    </lineage>
</organism>
<reference evidence="1" key="1">
    <citation type="submission" date="2016-08" db="EMBL/GenBank/DDBJ databases">
        <authorList>
            <person name="Seilhamer J.J."/>
        </authorList>
    </citation>
    <scope>NUCLEOTIDE SEQUENCE</scope>
    <source>
        <strain evidence="1">86</strain>
    </source>
</reference>
<protein>
    <submittedName>
        <fullName evidence="1">Uncharacterized protein</fullName>
    </submittedName>
</protein>
<evidence type="ECO:0000313" key="1">
    <source>
        <dbReference type="EMBL" id="SCM79658.1"/>
    </source>
</evidence>
<dbReference type="EMBL" id="FMJD01000013">
    <property type="protein sequence ID" value="SCM79658.1"/>
    <property type="molecule type" value="Genomic_DNA"/>
</dbReference>
<proteinExistence type="predicted"/>
<accession>A0A212LPZ0</accession>
<gene>
    <name evidence="1" type="ORF">KL86PLE_90573</name>
</gene>
<dbReference type="AlphaFoldDB" id="A0A212LPZ0"/>